<keyword evidence="1" id="KW-0812">Transmembrane</keyword>
<accession>A0A517P4I7</accession>
<evidence type="ECO:0000256" key="1">
    <source>
        <dbReference type="SAM" id="Phobius"/>
    </source>
</evidence>
<dbReference type="Proteomes" id="UP000318741">
    <property type="component" value="Chromosome"/>
</dbReference>
<dbReference type="EMBL" id="CP036265">
    <property type="protein sequence ID" value="QDT14294.1"/>
    <property type="molecule type" value="Genomic_DNA"/>
</dbReference>
<dbReference type="OrthoDB" id="208020at2"/>
<gene>
    <name evidence="2" type="ORF">CA12_03660</name>
</gene>
<evidence type="ECO:0000313" key="2">
    <source>
        <dbReference type="EMBL" id="QDT14294.1"/>
    </source>
</evidence>
<dbReference type="RefSeq" id="WP_145357009.1">
    <property type="nucleotide sequence ID" value="NZ_CP036265.1"/>
</dbReference>
<name>A0A517P4I7_9PLAN</name>
<reference evidence="2 3" key="1">
    <citation type="submission" date="2019-02" db="EMBL/GenBank/DDBJ databases">
        <title>Deep-cultivation of Planctomycetes and their phenomic and genomic characterization uncovers novel biology.</title>
        <authorList>
            <person name="Wiegand S."/>
            <person name="Jogler M."/>
            <person name="Boedeker C."/>
            <person name="Pinto D."/>
            <person name="Vollmers J."/>
            <person name="Rivas-Marin E."/>
            <person name="Kohn T."/>
            <person name="Peeters S.H."/>
            <person name="Heuer A."/>
            <person name="Rast P."/>
            <person name="Oberbeckmann S."/>
            <person name="Bunk B."/>
            <person name="Jeske O."/>
            <person name="Meyerdierks A."/>
            <person name="Storesund J.E."/>
            <person name="Kallscheuer N."/>
            <person name="Luecker S."/>
            <person name="Lage O.M."/>
            <person name="Pohl T."/>
            <person name="Merkel B.J."/>
            <person name="Hornburger P."/>
            <person name="Mueller R.-W."/>
            <person name="Bruemmer F."/>
            <person name="Labrenz M."/>
            <person name="Spormann A.M."/>
            <person name="Op den Camp H."/>
            <person name="Overmann J."/>
            <person name="Amann R."/>
            <person name="Jetten M.S.M."/>
            <person name="Mascher T."/>
            <person name="Medema M.H."/>
            <person name="Devos D.P."/>
            <person name="Kaster A.-K."/>
            <person name="Ovreas L."/>
            <person name="Rohde M."/>
            <person name="Galperin M.Y."/>
            <person name="Jogler C."/>
        </authorList>
    </citation>
    <scope>NUCLEOTIDE SEQUENCE [LARGE SCALE GENOMIC DNA]</scope>
    <source>
        <strain evidence="2 3">CA12</strain>
    </source>
</reference>
<organism evidence="2 3">
    <name type="scientific">Alienimonas californiensis</name>
    <dbReference type="NCBI Taxonomy" id="2527989"/>
    <lineage>
        <taxon>Bacteria</taxon>
        <taxon>Pseudomonadati</taxon>
        <taxon>Planctomycetota</taxon>
        <taxon>Planctomycetia</taxon>
        <taxon>Planctomycetales</taxon>
        <taxon>Planctomycetaceae</taxon>
        <taxon>Alienimonas</taxon>
    </lineage>
</organism>
<keyword evidence="1" id="KW-1133">Transmembrane helix</keyword>
<dbReference type="AlphaFoldDB" id="A0A517P4I7"/>
<sequence>MKAEQFLSHHGVADNPFSQEDAGSDHLFLARPAATRHPAWDKIAGDPANPSTAVVFGEKGSGKTALRHQLASSLAAHNLKQAAGKGEGGAGGKTFVIHYDDFNPFLDSFRDRLPGRHKKPEKALAKWRTVDHMDSVLALGVGRLVRAVFEAGGTREEDGPPVLLGDVERLERRHKRDLLLLAALYDHSLDEAPEPRWERLRAKLGFPVLLNQWDFWLGVAGTILVLIVAFSYGEVRNIGSWWYWAALPILLLWLPVTIRQFGLWNAARKASGSVMALDRRPGPLRKILSRFSRRDLAGQPLPIGDSADARYELLVKFQNVLKRLGFSGIQVLVDRVDEPHLINGSPERMKEFLWPLFDNKFLKHPGLGFKLLLPAEVRHFLNREDRGFYERSRLDKQNMVSSLEWTGESLYDIAEDRLRACAKEGKKISLTDLFDENVSRDELVRQFARLRVPRHLFKFLYRLIVEHCGRYPAEAPKWTIGRETLDSTFQLFLRDLDAFDRGMGTG</sequence>
<feature type="transmembrane region" description="Helical" evidence="1">
    <location>
        <begin position="241"/>
        <end position="258"/>
    </location>
</feature>
<feature type="transmembrane region" description="Helical" evidence="1">
    <location>
        <begin position="215"/>
        <end position="235"/>
    </location>
</feature>
<evidence type="ECO:0000313" key="3">
    <source>
        <dbReference type="Proteomes" id="UP000318741"/>
    </source>
</evidence>
<proteinExistence type="predicted"/>
<evidence type="ECO:0008006" key="4">
    <source>
        <dbReference type="Google" id="ProtNLM"/>
    </source>
</evidence>
<keyword evidence="3" id="KW-1185">Reference proteome</keyword>
<keyword evidence="1" id="KW-0472">Membrane</keyword>
<dbReference type="KEGG" id="acaf:CA12_03660"/>
<protein>
    <recommendedName>
        <fullName evidence="4">KAP family P-loop domain protein</fullName>
    </recommendedName>
</protein>